<dbReference type="AlphaFoldDB" id="A0A803P1D0"/>
<dbReference type="EnsemblPlants" id="evm.model.02.505">
    <property type="protein sequence ID" value="cds.evm.model.02.505"/>
    <property type="gene ID" value="evm.TU.02.505"/>
</dbReference>
<sequence length="149" mass="16648">MEIAPVTLPLIQQESSAHFEIFLDLCEELETDLKEGDEGLTGVNSNSRSVSWVEEVEMSDFQASAKDAWRKFKMVAQDNHKEVVFDDDNSTIKVTNKTKDAGHWITLQRKGLKIVVKLSIKATNSSDYEILNNDEEEASGSNPTTINDG</sequence>
<dbReference type="EMBL" id="UZAU01000115">
    <property type="status" value="NOT_ANNOTATED_CDS"/>
    <property type="molecule type" value="Genomic_DNA"/>
</dbReference>
<keyword evidence="2" id="KW-1185">Reference proteome</keyword>
<dbReference type="Gramene" id="evm.model.02.505">
    <property type="protein sequence ID" value="cds.evm.model.02.505"/>
    <property type="gene ID" value="evm.TU.02.505"/>
</dbReference>
<dbReference type="Proteomes" id="UP000596661">
    <property type="component" value="Chromosome 2"/>
</dbReference>
<evidence type="ECO:0000313" key="2">
    <source>
        <dbReference type="Proteomes" id="UP000596661"/>
    </source>
</evidence>
<organism evidence="1 2">
    <name type="scientific">Cannabis sativa</name>
    <name type="common">Hemp</name>
    <name type="synonym">Marijuana</name>
    <dbReference type="NCBI Taxonomy" id="3483"/>
    <lineage>
        <taxon>Eukaryota</taxon>
        <taxon>Viridiplantae</taxon>
        <taxon>Streptophyta</taxon>
        <taxon>Embryophyta</taxon>
        <taxon>Tracheophyta</taxon>
        <taxon>Spermatophyta</taxon>
        <taxon>Magnoliopsida</taxon>
        <taxon>eudicotyledons</taxon>
        <taxon>Gunneridae</taxon>
        <taxon>Pentapetalae</taxon>
        <taxon>rosids</taxon>
        <taxon>fabids</taxon>
        <taxon>Rosales</taxon>
        <taxon>Cannabaceae</taxon>
        <taxon>Cannabis</taxon>
    </lineage>
</organism>
<accession>A0A803P1D0</accession>
<proteinExistence type="predicted"/>
<reference evidence="1" key="2">
    <citation type="submission" date="2021-03" db="UniProtKB">
        <authorList>
            <consortium name="EnsemblPlants"/>
        </authorList>
    </citation>
    <scope>IDENTIFICATION</scope>
</reference>
<protein>
    <submittedName>
        <fullName evidence="1">Uncharacterized protein</fullName>
    </submittedName>
</protein>
<reference evidence="1" key="1">
    <citation type="submission" date="2018-11" db="EMBL/GenBank/DDBJ databases">
        <authorList>
            <person name="Grassa J C."/>
        </authorList>
    </citation>
    <scope>NUCLEOTIDE SEQUENCE [LARGE SCALE GENOMIC DNA]</scope>
</reference>
<evidence type="ECO:0000313" key="1">
    <source>
        <dbReference type="EnsemblPlants" id="cds.evm.model.02.505"/>
    </source>
</evidence>
<name>A0A803P1D0_CANSA</name>